<dbReference type="RefSeq" id="WP_266012310.1">
    <property type="nucleotide sequence ID" value="NZ_JAPFQP010000002.1"/>
</dbReference>
<sequence>MQTLSRYFVAFLLVLVTNFVGDSESENQKHHAYQPQKEVQKAPAQKVMLEYRFTRCS</sequence>
<proteinExistence type="predicted"/>
<evidence type="ECO:0000313" key="1">
    <source>
        <dbReference type="EMBL" id="MCX2719578.1"/>
    </source>
</evidence>
<comment type="caution">
    <text evidence="1">The sequence shown here is derived from an EMBL/GenBank/DDBJ whole genome shotgun (WGS) entry which is preliminary data.</text>
</comment>
<accession>A0AAE3MLF9</accession>
<reference evidence="1" key="1">
    <citation type="submission" date="2022-11" db="EMBL/GenBank/DDBJ databases">
        <title>The characterization of three novel Bacteroidetes species and genomic analysis of their roles in tidal elemental geochemical cycles.</title>
        <authorList>
            <person name="Ma K.-J."/>
        </authorList>
    </citation>
    <scope>NUCLEOTIDE SEQUENCE</scope>
    <source>
        <strain evidence="1">M415</strain>
    </source>
</reference>
<dbReference type="AlphaFoldDB" id="A0AAE3MLF9"/>
<gene>
    <name evidence="1" type="ORF">OO016_08190</name>
</gene>
<evidence type="ECO:0000313" key="2">
    <source>
        <dbReference type="Proteomes" id="UP001207116"/>
    </source>
</evidence>
<name>A0AAE3MLF9_9FLAO</name>
<keyword evidence="2" id="KW-1185">Reference proteome</keyword>
<dbReference type="Proteomes" id="UP001207116">
    <property type="component" value="Unassembled WGS sequence"/>
</dbReference>
<dbReference type="EMBL" id="JAPFQP010000002">
    <property type="protein sequence ID" value="MCX2719578.1"/>
    <property type="molecule type" value="Genomic_DNA"/>
</dbReference>
<organism evidence="1 2">
    <name type="scientific">Lentiprolixibacter aurantiacus</name>
    <dbReference type="NCBI Taxonomy" id="2993939"/>
    <lineage>
        <taxon>Bacteria</taxon>
        <taxon>Pseudomonadati</taxon>
        <taxon>Bacteroidota</taxon>
        <taxon>Flavobacteriia</taxon>
        <taxon>Flavobacteriales</taxon>
        <taxon>Flavobacteriaceae</taxon>
        <taxon>Lentiprolixibacter</taxon>
    </lineage>
</organism>
<protein>
    <submittedName>
        <fullName evidence="1">Uncharacterized protein</fullName>
    </submittedName>
</protein>